<gene>
    <name evidence="1" type="ORF">CDAR_499501</name>
</gene>
<keyword evidence="2" id="KW-1185">Reference proteome</keyword>
<protein>
    <submittedName>
        <fullName evidence="1">Uncharacterized protein</fullName>
    </submittedName>
</protein>
<evidence type="ECO:0000313" key="1">
    <source>
        <dbReference type="EMBL" id="GIX67879.1"/>
    </source>
</evidence>
<proteinExistence type="predicted"/>
<reference evidence="1 2" key="1">
    <citation type="submission" date="2021-06" db="EMBL/GenBank/DDBJ databases">
        <title>Caerostris darwini draft genome.</title>
        <authorList>
            <person name="Kono N."/>
            <person name="Arakawa K."/>
        </authorList>
    </citation>
    <scope>NUCLEOTIDE SEQUENCE [LARGE SCALE GENOMIC DNA]</scope>
</reference>
<accession>A0AAV4M755</accession>
<organism evidence="1 2">
    <name type="scientific">Caerostris darwini</name>
    <dbReference type="NCBI Taxonomy" id="1538125"/>
    <lineage>
        <taxon>Eukaryota</taxon>
        <taxon>Metazoa</taxon>
        <taxon>Ecdysozoa</taxon>
        <taxon>Arthropoda</taxon>
        <taxon>Chelicerata</taxon>
        <taxon>Arachnida</taxon>
        <taxon>Araneae</taxon>
        <taxon>Araneomorphae</taxon>
        <taxon>Entelegynae</taxon>
        <taxon>Araneoidea</taxon>
        <taxon>Araneidae</taxon>
        <taxon>Caerostris</taxon>
    </lineage>
</organism>
<comment type="caution">
    <text evidence="1">The sequence shown here is derived from an EMBL/GenBank/DDBJ whole genome shotgun (WGS) entry which is preliminary data.</text>
</comment>
<dbReference type="AlphaFoldDB" id="A0AAV4M755"/>
<sequence>MRDPRFCSCLMYFFHIPSISYIEISVSCLRWNTVQSFSIFSGDLCHSAISAELCIENQARLEGVLVLRFSASDLLAAECTVISNYLLPLYRLSRFEDLIISRTKS</sequence>
<evidence type="ECO:0000313" key="2">
    <source>
        <dbReference type="Proteomes" id="UP001054837"/>
    </source>
</evidence>
<dbReference type="EMBL" id="BPLQ01000134">
    <property type="protein sequence ID" value="GIX67879.1"/>
    <property type="molecule type" value="Genomic_DNA"/>
</dbReference>
<dbReference type="Proteomes" id="UP001054837">
    <property type="component" value="Unassembled WGS sequence"/>
</dbReference>
<name>A0AAV4M755_9ARAC</name>